<protein>
    <submittedName>
        <fullName evidence="1">Uncharacterized protein</fullName>
    </submittedName>
</protein>
<dbReference type="HOGENOM" id="CLU_2584121_0_0_5"/>
<proteinExistence type="predicted"/>
<evidence type="ECO:0000313" key="1">
    <source>
        <dbReference type="EMBL" id="ABV92164.1"/>
    </source>
</evidence>
<keyword evidence="2" id="KW-1185">Reference proteome</keyword>
<evidence type="ECO:0000313" key="2">
    <source>
        <dbReference type="Proteomes" id="UP000006833"/>
    </source>
</evidence>
<organism evidence="1 2">
    <name type="scientific">Dinoroseobacter shibae (strain DSM 16493 / NCIMB 14021 / DFL 12)</name>
    <dbReference type="NCBI Taxonomy" id="398580"/>
    <lineage>
        <taxon>Bacteria</taxon>
        <taxon>Pseudomonadati</taxon>
        <taxon>Pseudomonadota</taxon>
        <taxon>Alphaproteobacteria</taxon>
        <taxon>Rhodobacterales</taxon>
        <taxon>Roseobacteraceae</taxon>
        <taxon>Dinoroseobacter</taxon>
    </lineage>
</organism>
<dbReference type="EMBL" id="CP000830">
    <property type="protein sequence ID" value="ABV92164.1"/>
    <property type="molecule type" value="Genomic_DNA"/>
</dbReference>
<reference evidence="2" key="1">
    <citation type="journal article" date="2010" name="ISME J.">
        <title>The complete genome sequence of the algal symbiont Dinoroseobacter shibae: a hitchhiker's guide to life in the sea.</title>
        <authorList>
            <person name="Wagner-Dobler I."/>
            <person name="Ballhausen B."/>
            <person name="Berger M."/>
            <person name="Brinkhoff T."/>
            <person name="Buchholz I."/>
            <person name="Bunk B."/>
            <person name="Cypionka H."/>
            <person name="Daniel R."/>
            <person name="Drepper T."/>
            <person name="Gerdts G."/>
            <person name="Hahnke S."/>
            <person name="Han C."/>
            <person name="Jahn D."/>
            <person name="Kalhoefer D."/>
            <person name="Kiss H."/>
            <person name="Klenk H.P."/>
            <person name="Kyrpides N."/>
            <person name="Liebl W."/>
            <person name="Liesegang H."/>
            <person name="Meincke L."/>
            <person name="Pati A."/>
            <person name="Petersen J."/>
            <person name="Piekarski T."/>
            <person name="Pommerenke C."/>
            <person name="Pradella S."/>
            <person name="Pukall R."/>
            <person name="Rabus R."/>
            <person name="Stackebrandt E."/>
            <person name="Thole S."/>
            <person name="Thompson L."/>
            <person name="Tielen P."/>
            <person name="Tomasch J."/>
            <person name="von Jan M."/>
            <person name="Wanphrut N."/>
            <person name="Wichels A."/>
            <person name="Zech H."/>
            <person name="Simon M."/>
        </authorList>
    </citation>
    <scope>NUCLEOTIDE SEQUENCE [LARGE SCALE GENOMIC DNA]</scope>
    <source>
        <strain evidence="2">DSM 16493 / NCIMB 14021 / DFL 12</strain>
    </source>
</reference>
<dbReference type="Proteomes" id="UP000006833">
    <property type="component" value="Chromosome"/>
</dbReference>
<sequence>MPVLSVGDVLQILDIGHALAPQRSDVAIVLRKIEDPRMGSEALAPTPSGEAGGSEEELEVQLRHLRYCGGKYSSAIGQSA</sequence>
<dbReference type="KEGG" id="dsh:Dshi_0415"/>
<name>A8LN20_DINSH</name>
<gene>
    <name evidence="1" type="ordered locus">Dshi_0415</name>
</gene>
<dbReference type="AlphaFoldDB" id="A8LN20"/>
<accession>A8LN20</accession>